<reference evidence="3 4" key="1">
    <citation type="submission" date="2019-04" db="EMBL/GenBank/DDBJ databases">
        <authorList>
            <person name="Hwang J.C."/>
        </authorList>
    </citation>
    <scope>NUCLEOTIDE SEQUENCE [LARGE SCALE GENOMIC DNA]</scope>
    <source>
        <strain evidence="3 4">IMCC35001</strain>
    </source>
</reference>
<proteinExistence type="predicted"/>
<evidence type="ECO:0000313" key="3">
    <source>
        <dbReference type="EMBL" id="TKB48290.1"/>
    </source>
</evidence>
<dbReference type="Proteomes" id="UP000305674">
    <property type="component" value="Unassembled WGS sequence"/>
</dbReference>
<dbReference type="AlphaFoldDB" id="A0A4U1BBJ5"/>
<gene>
    <name evidence="3" type="ORF">FCL40_13145</name>
</gene>
<dbReference type="Gene3D" id="3.90.10.10">
    <property type="entry name" value="Cytochrome C3"/>
    <property type="match status" value="1"/>
</dbReference>
<dbReference type="InterPro" id="IPR026352">
    <property type="entry name" value="Nanowire_3heme"/>
</dbReference>
<accession>A0A4U1BBJ5</accession>
<feature type="domain" description="Cytochrome c7-like" evidence="2">
    <location>
        <begin position="116"/>
        <end position="176"/>
    </location>
</feature>
<organism evidence="3 4">
    <name type="scientific">Ferrimonas sediminicola</name>
    <dbReference type="NCBI Taxonomy" id="2569538"/>
    <lineage>
        <taxon>Bacteria</taxon>
        <taxon>Pseudomonadati</taxon>
        <taxon>Pseudomonadota</taxon>
        <taxon>Gammaproteobacteria</taxon>
        <taxon>Alteromonadales</taxon>
        <taxon>Ferrimonadaceae</taxon>
        <taxon>Ferrimonas</taxon>
    </lineage>
</organism>
<dbReference type="NCBIfam" id="TIGR04257">
    <property type="entry name" value="nanowire_3heme"/>
    <property type="match status" value="1"/>
</dbReference>
<feature type="region of interest" description="Disordered" evidence="1">
    <location>
        <begin position="179"/>
        <end position="201"/>
    </location>
</feature>
<dbReference type="InterPro" id="IPR036280">
    <property type="entry name" value="Multihaem_cyt_sf"/>
</dbReference>
<dbReference type="InterPro" id="IPR029467">
    <property type="entry name" value="Cyt_c7-like"/>
</dbReference>
<evidence type="ECO:0000256" key="1">
    <source>
        <dbReference type="SAM" id="MobiDB-lite"/>
    </source>
</evidence>
<keyword evidence="4" id="KW-1185">Reference proteome</keyword>
<sequence length="201" mass="22010">MGEQMMSNRVTVSAVLLGTCLFAAGLVQAKDKRVWSPLETDGIHDPDAPGLELLQWPDEALRAMLPDHPGIGNQVDWLRATSAGQLRPVDALYEVTRVRQRDKDIVMGRTGEMAMVRFPHGSHSREMDCDNCHDQFFVAKAGANHANMFSILAGENCGRCHGAVAFPLTECRRCHTDERGGGTVPGVQAGQGRQYDPVVTR</sequence>
<name>A0A4U1BBJ5_9GAMM</name>
<evidence type="ECO:0000259" key="2">
    <source>
        <dbReference type="Pfam" id="PF14522"/>
    </source>
</evidence>
<dbReference type="Pfam" id="PF14522">
    <property type="entry name" value="Cytochrome_C7"/>
    <property type="match status" value="1"/>
</dbReference>
<dbReference type="SUPFAM" id="SSF48695">
    <property type="entry name" value="Multiheme cytochromes"/>
    <property type="match status" value="1"/>
</dbReference>
<dbReference type="OrthoDB" id="7064487at2"/>
<comment type="caution">
    <text evidence="3">The sequence shown here is derived from an EMBL/GenBank/DDBJ whole genome shotgun (WGS) entry which is preliminary data.</text>
</comment>
<evidence type="ECO:0000313" key="4">
    <source>
        <dbReference type="Proteomes" id="UP000305674"/>
    </source>
</evidence>
<protein>
    <recommendedName>
        <fullName evidence="2">Cytochrome c7-like domain-containing protein</fullName>
    </recommendedName>
</protein>
<dbReference type="EMBL" id="SWCI01000008">
    <property type="protein sequence ID" value="TKB48290.1"/>
    <property type="molecule type" value="Genomic_DNA"/>
</dbReference>